<dbReference type="GeneTree" id="ENSGT00950000185200"/>
<feature type="compositionally biased region" description="Low complexity" evidence="1">
    <location>
        <begin position="122"/>
        <end position="137"/>
    </location>
</feature>
<protein>
    <recommendedName>
        <fullName evidence="5">Secreted protein</fullName>
    </recommendedName>
</protein>
<feature type="region of interest" description="Disordered" evidence="1">
    <location>
        <begin position="177"/>
        <end position="197"/>
    </location>
</feature>
<evidence type="ECO:0000313" key="3">
    <source>
        <dbReference type="Ensembl" id="ENSDLAP00005038401.2"/>
    </source>
</evidence>
<accession>A0A8C4H7C4</accession>
<feature type="chain" id="PRO_5035942953" description="Secreted protein" evidence="2">
    <location>
        <begin position="22"/>
        <end position="197"/>
    </location>
</feature>
<dbReference type="AlphaFoldDB" id="A0A8C4H7C4"/>
<evidence type="ECO:0000256" key="1">
    <source>
        <dbReference type="SAM" id="MobiDB-lite"/>
    </source>
</evidence>
<evidence type="ECO:0000313" key="4">
    <source>
        <dbReference type="Proteomes" id="UP000694389"/>
    </source>
</evidence>
<name>A0A8C4H7C4_DICLA</name>
<keyword evidence="2" id="KW-0732">Signal</keyword>
<reference evidence="3" key="2">
    <citation type="submission" date="2025-09" db="UniProtKB">
        <authorList>
            <consortium name="Ensembl"/>
        </authorList>
    </citation>
    <scope>IDENTIFICATION</scope>
</reference>
<reference evidence="3" key="1">
    <citation type="submission" date="2025-08" db="UniProtKB">
        <authorList>
            <consortium name="Ensembl"/>
        </authorList>
    </citation>
    <scope>IDENTIFICATION</scope>
</reference>
<feature type="signal peptide" evidence="2">
    <location>
        <begin position="1"/>
        <end position="21"/>
    </location>
</feature>
<organism evidence="3 4">
    <name type="scientific">Dicentrarchus labrax</name>
    <name type="common">European seabass</name>
    <name type="synonym">Morone labrax</name>
    <dbReference type="NCBI Taxonomy" id="13489"/>
    <lineage>
        <taxon>Eukaryota</taxon>
        <taxon>Metazoa</taxon>
        <taxon>Chordata</taxon>
        <taxon>Craniata</taxon>
        <taxon>Vertebrata</taxon>
        <taxon>Euteleostomi</taxon>
        <taxon>Actinopterygii</taxon>
        <taxon>Neopterygii</taxon>
        <taxon>Teleostei</taxon>
        <taxon>Neoteleostei</taxon>
        <taxon>Acanthomorphata</taxon>
        <taxon>Eupercaria</taxon>
        <taxon>Moronidae</taxon>
        <taxon>Dicentrarchus</taxon>
    </lineage>
</organism>
<evidence type="ECO:0000256" key="2">
    <source>
        <dbReference type="SAM" id="SignalP"/>
    </source>
</evidence>
<feature type="region of interest" description="Disordered" evidence="1">
    <location>
        <begin position="111"/>
        <end position="137"/>
    </location>
</feature>
<keyword evidence="4" id="KW-1185">Reference proteome</keyword>
<evidence type="ECO:0008006" key="5">
    <source>
        <dbReference type="Google" id="ProtNLM"/>
    </source>
</evidence>
<dbReference type="Ensembl" id="ENSDLAT00005041013.2">
    <property type="protein sequence ID" value="ENSDLAP00005038401.2"/>
    <property type="gene ID" value="ENSDLAG00005017143.2"/>
</dbReference>
<sequence>MLTCVCVCVCVCVCHIGGGSPRTWCVDEVGQVEVQLLDRHSDVVRLDAEAMVGALGRLDQPLAVRALQGAALEQDDHHQVQPPHLVGLAEAVDAADLALLVRVGQHAAGGLLPRDGRLQNMNTSKTGKTSSSSSSNNVGKKLAVDAFAITKKADVGLYRLRRAETGGNVTENVVCAGNEGHSPARPRMTRNTAAHVQ</sequence>
<proteinExistence type="predicted"/>
<dbReference type="Proteomes" id="UP000694389">
    <property type="component" value="Unassembled WGS sequence"/>
</dbReference>